<name>A0A1R3KGC6_9ROSI</name>
<sequence length="102" mass="11219">MVRKKMKECGEAMCMDQGRGMIRELSFLCVRESESEDVNGVSCVGRKSGEGESSRVPLPFWNGIDELAGSVLDDGSMSLKPSGIDHDAMKEQSQVDHSRKSH</sequence>
<accession>A0A1R3KGC6</accession>
<organism evidence="2 3">
    <name type="scientific">Corchorus olitorius</name>
    <dbReference type="NCBI Taxonomy" id="93759"/>
    <lineage>
        <taxon>Eukaryota</taxon>
        <taxon>Viridiplantae</taxon>
        <taxon>Streptophyta</taxon>
        <taxon>Embryophyta</taxon>
        <taxon>Tracheophyta</taxon>
        <taxon>Spermatophyta</taxon>
        <taxon>Magnoliopsida</taxon>
        <taxon>eudicotyledons</taxon>
        <taxon>Gunneridae</taxon>
        <taxon>Pentapetalae</taxon>
        <taxon>rosids</taxon>
        <taxon>malvids</taxon>
        <taxon>Malvales</taxon>
        <taxon>Malvaceae</taxon>
        <taxon>Grewioideae</taxon>
        <taxon>Apeibeae</taxon>
        <taxon>Corchorus</taxon>
    </lineage>
</organism>
<comment type="caution">
    <text evidence="2">The sequence shown here is derived from an EMBL/GenBank/DDBJ whole genome shotgun (WGS) entry which is preliminary data.</text>
</comment>
<dbReference type="Proteomes" id="UP000187203">
    <property type="component" value="Unassembled WGS sequence"/>
</dbReference>
<proteinExistence type="predicted"/>
<evidence type="ECO:0000256" key="1">
    <source>
        <dbReference type="SAM" id="MobiDB-lite"/>
    </source>
</evidence>
<dbReference type="EMBL" id="AWUE01013713">
    <property type="protein sequence ID" value="OMP06142.1"/>
    <property type="molecule type" value="Genomic_DNA"/>
</dbReference>
<feature type="region of interest" description="Disordered" evidence="1">
    <location>
        <begin position="75"/>
        <end position="102"/>
    </location>
</feature>
<gene>
    <name evidence="2" type="ORF">COLO4_08309</name>
</gene>
<evidence type="ECO:0000313" key="3">
    <source>
        <dbReference type="Proteomes" id="UP000187203"/>
    </source>
</evidence>
<keyword evidence="3" id="KW-1185">Reference proteome</keyword>
<feature type="compositionally biased region" description="Basic and acidic residues" evidence="1">
    <location>
        <begin position="83"/>
        <end position="102"/>
    </location>
</feature>
<protein>
    <submittedName>
        <fullName evidence="2">Uncharacterized protein</fullName>
    </submittedName>
</protein>
<dbReference type="AlphaFoldDB" id="A0A1R3KGC6"/>
<evidence type="ECO:0000313" key="2">
    <source>
        <dbReference type="EMBL" id="OMP06142.1"/>
    </source>
</evidence>
<reference evidence="3" key="1">
    <citation type="submission" date="2013-09" db="EMBL/GenBank/DDBJ databases">
        <title>Corchorus olitorius genome sequencing.</title>
        <authorList>
            <person name="Alam M."/>
            <person name="Haque M.S."/>
            <person name="Islam M.S."/>
            <person name="Emdad E.M."/>
            <person name="Islam M.M."/>
            <person name="Ahmed B."/>
            <person name="Halim A."/>
            <person name="Hossen Q.M.M."/>
            <person name="Hossain M.Z."/>
            <person name="Ahmed R."/>
            <person name="Khan M.M."/>
            <person name="Islam R."/>
            <person name="Rashid M.M."/>
            <person name="Khan S.A."/>
            <person name="Rahman M.S."/>
            <person name="Alam M."/>
            <person name="Yahiya A.S."/>
            <person name="Khan M.S."/>
            <person name="Azam M.S."/>
            <person name="Haque T."/>
            <person name="Lashkar M.Z.H."/>
            <person name="Akhand A.I."/>
            <person name="Morshed G."/>
            <person name="Roy S."/>
            <person name="Uddin K.S."/>
            <person name="Rabeya T."/>
            <person name="Hossain A.S."/>
            <person name="Chowdhury A."/>
            <person name="Snigdha A.R."/>
            <person name="Mortoza M.S."/>
            <person name="Matin S.A."/>
            <person name="Hoque S.M.E."/>
            <person name="Islam M.K."/>
            <person name="Roy D.K."/>
            <person name="Haider R."/>
            <person name="Moosa M.M."/>
            <person name="Elias S.M."/>
            <person name="Hasan A.M."/>
            <person name="Jahan S."/>
            <person name="Shafiuddin M."/>
            <person name="Mahmood N."/>
            <person name="Shommy N.S."/>
        </authorList>
    </citation>
    <scope>NUCLEOTIDE SEQUENCE [LARGE SCALE GENOMIC DNA]</scope>
    <source>
        <strain evidence="3">cv. O-4</strain>
    </source>
</reference>